<dbReference type="SUPFAM" id="SSF52833">
    <property type="entry name" value="Thioredoxin-like"/>
    <property type="match status" value="1"/>
</dbReference>
<reference evidence="2" key="1">
    <citation type="submission" date="2021-03" db="EMBL/GenBank/DDBJ databases">
        <authorList>
            <person name="Tagirdzhanova G."/>
        </authorList>
    </citation>
    <scope>NUCLEOTIDE SEQUENCE</scope>
</reference>
<dbReference type="EMBL" id="CAJPDQ010000007">
    <property type="protein sequence ID" value="CAF9912864.1"/>
    <property type="molecule type" value="Genomic_DNA"/>
</dbReference>
<name>A0A8H3IGJ7_9LECA</name>
<dbReference type="InterPro" id="IPR036249">
    <property type="entry name" value="Thioredoxin-like_sf"/>
</dbReference>
<comment type="caution">
    <text evidence="2">The sequence shown here is derived from an EMBL/GenBank/DDBJ whole genome shotgun (WGS) entry which is preliminary data.</text>
</comment>
<feature type="region of interest" description="Disordered" evidence="1">
    <location>
        <begin position="254"/>
        <end position="311"/>
    </location>
</feature>
<dbReference type="OrthoDB" id="10257948at2759"/>
<feature type="compositionally biased region" description="Polar residues" evidence="1">
    <location>
        <begin position="1"/>
        <end position="12"/>
    </location>
</feature>
<sequence length="311" mass="33378">MTSQAPTQSDKPATNPPEENPDTGSDTDSLLAKLESELDILSTEDLSSQNASSLPPTTSSLLLARKAELQSQLQSQFQAPATTIPGGRIVPSTYTKNGIQTPSSEESLIKATADAPAAVVAFYSLSFASSVRMRDLLSMLARQYALQNSGVSRDHERGGDDDEETLFFAAEAEKREWLCRRLGVKVLPVVIGYVDGREVGRIVGFEGLKGGEKAGWQALGWVVGAWGGSWNGTLRKGNGGSVLGRRWVEWVGGEAAGSAKDQDTDEESNEDEKDRRRSLGFIGGAKASRGSKIGGQLRASRVAKDEDDDWD</sequence>
<evidence type="ECO:0000313" key="2">
    <source>
        <dbReference type="EMBL" id="CAF9912864.1"/>
    </source>
</evidence>
<keyword evidence="3" id="KW-1185">Reference proteome</keyword>
<protein>
    <recommendedName>
        <fullName evidence="4">Thioredoxin-like protein</fullName>
    </recommendedName>
</protein>
<feature type="region of interest" description="Disordered" evidence="1">
    <location>
        <begin position="1"/>
        <end position="30"/>
    </location>
</feature>
<dbReference type="Proteomes" id="UP000664169">
    <property type="component" value="Unassembled WGS sequence"/>
</dbReference>
<proteinExistence type="predicted"/>
<dbReference type="AlphaFoldDB" id="A0A8H3IGJ7"/>
<dbReference type="Gene3D" id="3.40.30.10">
    <property type="entry name" value="Glutaredoxin"/>
    <property type="match status" value="1"/>
</dbReference>
<evidence type="ECO:0008006" key="4">
    <source>
        <dbReference type="Google" id="ProtNLM"/>
    </source>
</evidence>
<gene>
    <name evidence="2" type="ORF">GOMPHAMPRED_007793</name>
</gene>
<accession>A0A8H3IGJ7</accession>
<evidence type="ECO:0000313" key="3">
    <source>
        <dbReference type="Proteomes" id="UP000664169"/>
    </source>
</evidence>
<dbReference type="PANTHER" id="PTHR21148">
    <property type="entry name" value="THIOREDOXIN DOMAIN-CONTAINING PROTEIN 9"/>
    <property type="match status" value="1"/>
</dbReference>
<evidence type="ECO:0000256" key="1">
    <source>
        <dbReference type="SAM" id="MobiDB-lite"/>
    </source>
</evidence>
<organism evidence="2 3">
    <name type="scientific">Gomphillus americanus</name>
    <dbReference type="NCBI Taxonomy" id="1940652"/>
    <lineage>
        <taxon>Eukaryota</taxon>
        <taxon>Fungi</taxon>
        <taxon>Dikarya</taxon>
        <taxon>Ascomycota</taxon>
        <taxon>Pezizomycotina</taxon>
        <taxon>Lecanoromycetes</taxon>
        <taxon>OSLEUM clade</taxon>
        <taxon>Ostropomycetidae</taxon>
        <taxon>Ostropales</taxon>
        <taxon>Graphidaceae</taxon>
        <taxon>Gomphilloideae</taxon>
        <taxon>Gomphillus</taxon>
    </lineage>
</organism>